<protein>
    <submittedName>
        <fullName evidence="2">Uncharacterized protein</fullName>
    </submittedName>
</protein>
<feature type="transmembrane region" description="Helical" evidence="1">
    <location>
        <begin position="12"/>
        <end position="31"/>
    </location>
</feature>
<evidence type="ECO:0000256" key="1">
    <source>
        <dbReference type="SAM" id="Phobius"/>
    </source>
</evidence>
<evidence type="ECO:0000313" key="5">
    <source>
        <dbReference type="Proteomes" id="UP000255295"/>
    </source>
</evidence>
<dbReference type="AlphaFoldDB" id="A0A2S5D166"/>
<evidence type="ECO:0000313" key="2">
    <source>
        <dbReference type="EMBL" id="POZ56747.1"/>
    </source>
</evidence>
<keyword evidence="1" id="KW-0812">Transmembrane</keyword>
<name>A0A2S5D166_LYSSH</name>
<dbReference type="GeneID" id="48277213"/>
<evidence type="ECO:0000313" key="3">
    <source>
        <dbReference type="EMBL" id="SUV16909.1"/>
    </source>
</evidence>
<gene>
    <name evidence="2" type="ORF">LYSIN_01530</name>
    <name evidence="3" type="ORF">NCTC10338_01996</name>
</gene>
<organism evidence="2 4">
    <name type="scientific">Lysinibacillus sphaericus</name>
    <name type="common">Bacillus sphaericus</name>
    <dbReference type="NCBI Taxonomy" id="1421"/>
    <lineage>
        <taxon>Bacteria</taxon>
        <taxon>Bacillati</taxon>
        <taxon>Bacillota</taxon>
        <taxon>Bacilli</taxon>
        <taxon>Bacillales</taxon>
        <taxon>Bacillaceae</taxon>
        <taxon>Lysinibacillus</taxon>
    </lineage>
</organism>
<evidence type="ECO:0000313" key="4">
    <source>
        <dbReference type="Proteomes" id="UP000237319"/>
    </source>
</evidence>
<dbReference type="EMBL" id="PGLV01000001">
    <property type="protein sequence ID" value="POZ56747.1"/>
    <property type="molecule type" value="Genomic_DNA"/>
</dbReference>
<feature type="transmembrane region" description="Helical" evidence="1">
    <location>
        <begin position="51"/>
        <end position="72"/>
    </location>
</feature>
<dbReference type="RefSeq" id="WP_227665434.1">
    <property type="nucleotide sequence ID" value="NZ_BJNS01000001.1"/>
</dbReference>
<dbReference type="Proteomes" id="UP000237319">
    <property type="component" value="Unassembled WGS sequence"/>
</dbReference>
<proteinExistence type="predicted"/>
<keyword evidence="4" id="KW-1185">Reference proteome</keyword>
<keyword evidence="1" id="KW-0472">Membrane</keyword>
<reference evidence="2 4" key="1">
    <citation type="submission" date="2017-11" db="EMBL/GenBank/DDBJ databases">
        <title>Genome sequence of Lysinibacillus sphaericus, a lignin-degrading bacteria isolated from municipal solid waste soil.</title>
        <authorList>
            <person name="Persinoti G.F."/>
            <person name="Paixao D.A."/>
            <person name="Bugg T.D."/>
            <person name="Squina F.M."/>
        </authorList>
    </citation>
    <scope>NUCLEOTIDE SEQUENCE [LARGE SCALE GENOMIC DNA]</scope>
    <source>
        <strain evidence="2 4">A1</strain>
    </source>
</reference>
<reference evidence="3 5" key="2">
    <citation type="submission" date="2018-06" db="EMBL/GenBank/DDBJ databases">
        <authorList>
            <consortium name="Pathogen Informatics"/>
            <person name="Doyle S."/>
        </authorList>
    </citation>
    <scope>NUCLEOTIDE SEQUENCE [LARGE SCALE GENOMIC DNA]</scope>
    <source>
        <strain evidence="3 5">NCTC10338</strain>
    </source>
</reference>
<accession>A0A2S5D166</accession>
<dbReference type="EMBL" id="UFSZ01000001">
    <property type="protein sequence ID" value="SUV16909.1"/>
    <property type="molecule type" value="Genomic_DNA"/>
</dbReference>
<dbReference type="Proteomes" id="UP000255295">
    <property type="component" value="Unassembled WGS sequence"/>
</dbReference>
<keyword evidence="1" id="KW-1133">Transmembrane helix</keyword>
<sequence length="80" mass="9093">MFSEVNGVQKANFIKCIALFLFATGFLYGVGETYSVPWLQFQFLGEYNNEGFYFSFSSLIPLLGGILIVAIYETIVKRFI</sequence>
<comment type="caution">
    <text evidence="2">The sequence shown here is derived from an EMBL/GenBank/DDBJ whole genome shotgun (WGS) entry which is preliminary data.</text>
</comment>